<name>A0A4R1J9Q9_9GAMM</name>
<dbReference type="EMBL" id="SMGD01000014">
    <property type="protein sequence ID" value="TCK47356.1"/>
    <property type="molecule type" value="Genomic_DNA"/>
</dbReference>
<dbReference type="Gene3D" id="3.20.20.100">
    <property type="entry name" value="NADP-dependent oxidoreductase domain"/>
    <property type="match status" value="1"/>
</dbReference>
<dbReference type="SUPFAM" id="SSF51430">
    <property type="entry name" value="NAD(P)-linked oxidoreductase"/>
    <property type="match status" value="1"/>
</dbReference>
<gene>
    <name evidence="3" type="ORF">EV690_2375</name>
</gene>
<evidence type="ECO:0000256" key="1">
    <source>
        <dbReference type="ARBA" id="ARBA00023002"/>
    </source>
</evidence>
<dbReference type="Pfam" id="PF00248">
    <property type="entry name" value="Aldo_ket_red"/>
    <property type="match status" value="1"/>
</dbReference>
<dbReference type="AlphaFoldDB" id="A0A4R1J9Q9"/>
<dbReference type="GO" id="GO:0016491">
    <property type="term" value="F:oxidoreductase activity"/>
    <property type="evidence" value="ECO:0007669"/>
    <property type="project" value="UniProtKB-KW"/>
</dbReference>
<evidence type="ECO:0000313" key="4">
    <source>
        <dbReference type="Proteomes" id="UP000295565"/>
    </source>
</evidence>
<dbReference type="PANTHER" id="PTHR43625:SF40">
    <property type="entry name" value="ALDO-KETO REDUCTASE YAKC [NADP(+)]"/>
    <property type="match status" value="1"/>
</dbReference>
<comment type="caution">
    <text evidence="3">The sequence shown here is derived from an EMBL/GenBank/DDBJ whole genome shotgun (WGS) entry which is preliminary data.</text>
</comment>
<evidence type="ECO:0000259" key="2">
    <source>
        <dbReference type="Pfam" id="PF00248"/>
    </source>
</evidence>
<dbReference type="GO" id="GO:0005737">
    <property type="term" value="C:cytoplasm"/>
    <property type="evidence" value="ECO:0007669"/>
    <property type="project" value="TreeGrafter"/>
</dbReference>
<evidence type="ECO:0000313" key="3">
    <source>
        <dbReference type="EMBL" id="TCK47356.1"/>
    </source>
</evidence>
<dbReference type="Proteomes" id="UP000295565">
    <property type="component" value="Unassembled WGS sequence"/>
</dbReference>
<keyword evidence="4" id="KW-1185">Reference proteome</keyword>
<dbReference type="InterPro" id="IPR023210">
    <property type="entry name" value="NADP_OxRdtase_dom"/>
</dbReference>
<protein>
    <submittedName>
        <fullName evidence="3">Aldo/keto reductase family protein</fullName>
    </submittedName>
</protein>
<dbReference type="PANTHER" id="PTHR43625">
    <property type="entry name" value="AFLATOXIN B1 ALDEHYDE REDUCTASE"/>
    <property type="match status" value="1"/>
</dbReference>
<accession>A0A4R1J9Q9</accession>
<proteinExistence type="predicted"/>
<dbReference type="RefSeq" id="WP_396022811.1">
    <property type="nucleotide sequence ID" value="NZ_OU594967.1"/>
</dbReference>
<dbReference type="InterPro" id="IPR036812">
    <property type="entry name" value="NAD(P)_OxRdtase_dom_sf"/>
</dbReference>
<sequence>MVSKITLGTQELRVGRIGLGCMGMSQWYGAMDDTESVRTLVRAVERGVDFFDYGPFTNKRPLQREFAGRREEVVIATKFGFHLHPARLNRRCSPTHFPDA</sequence>
<feature type="domain" description="NADP-dependent oxidoreductase" evidence="2">
    <location>
        <begin position="16"/>
        <end position="84"/>
    </location>
</feature>
<organism evidence="3 4">
    <name type="scientific">Celerinatantimonas diazotrophica</name>
    <dbReference type="NCBI Taxonomy" id="412034"/>
    <lineage>
        <taxon>Bacteria</taxon>
        <taxon>Pseudomonadati</taxon>
        <taxon>Pseudomonadota</taxon>
        <taxon>Gammaproteobacteria</taxon>
        <taxon>Celerinatantimonadaceae</taxon>
        <taxon>Celerinatantimonas</taxon>
    </lineage>
</organism>
<keyword evidence="1" id="KW-0560">Oxidoreductase</keyword>
<reference evidence="3 4" key="1">
    <citation type="submission" date="2019-03" db="EMBL/GenBank/DDBJ databases">
        <title>Genomic Encyclopedia of Type Strains, Phase IV (KMG-IV): sequencing the most valuable type-strain genomes for metagenomic binning, comparative biology and taxonomic classification.</title>
        <authorList>
            <person name="Goeker M."/>
        </authorList>
    </citation>
    <scope>NUCLEOTIDE SEQUENCE [LARGE SCALE GENOMIC DNA]</scope>
    <source>
        <strain evidence="3 4">DSM 18577</strain>
    </source>
</reference>
<dbReference type="InterPro" id="IPR050791">
    <property type="entry name" value="Aldo-Keto_reductase"/>
</dbReference>